<protein>
    <submittedName>
        <fullName evidence="16">P-loop containing nucleoside triphosphate hydrolase protein</fullName>
    </submittedName>
</protein>
<evidence type="ECO:0000256" key="7">
    <source>
        <dbReference type="ARBA" id="ARBA00022840"/>
    </source>
</evidence>
<dbReference type="Pfam" id="PF08740">
    <property type="entry name" value="BCS1_N"/>
    <property type="match status" value="1"/>
</dbReference>
<evidence type="ECO:0000256" key="9">
    <source>
        <dbReference type="ARBA" id="ARBA00023128"/>
    </source>
</evidence>
<evidence type="ECO:0000256" key="11">
    <source>
        <dbReference type="ARBA" id="ARBA00048778"/>
    </source>
</evidence>
<dbReference type="SUPFAM" id="SSF52540">
    <property type="entry name" value="P-loop containing nucleoside triphosphate hydrolases"/>
    <property type="match status" value="1"/>
</dbReference>
<feature type="compositionally biased region" description="Pro residues" evidence="13">
    <location>
        <begin position="334"/>
        <end position="346"/>
    </location>
</feature>
<dbReference type="InterPro" id="IPR057495">
    <property type="entry name" value="AAA_lid_BCS1"/>
</dbReference>
<evidence type="ECO:0000256" key="6">
    <source>
        <dbReference type="ARBA" id="ARBA00022801"/>
    </source>
</evidence>
<dbReference type="SMART" id="SM00382">
    <property type="entry name" value="AAA"/>
    <property type="match status" value="1"/>
</dbReference>
<dbReference type="Pfam" id="PF25426">
    <property type="entry name" value="AAA_lid_BCS1"/>
    <property type="match status" value="1"/>
</dbReference>
<reference evidence="16 17" key="1">
    <citation type="submission" date="2018-06" db="EMBL/GenBank/DDBJ databases">
        <title>A transcriptomic atlas of mushroom development highlights an independent origin of complex multicellularity.</title>
        <authorList>
            <consortium name="DOE Joint Genome Institute"/>
            <person name="Krizsan K."/>
            <person name="Almasi E."/>
            <person name="Merenyi Z."/>
            <person name="Sahu N."/>
            <person name="Viragh M."/>
            <person name="Koszo T."/>
            <person name="Mondo S."/>
            <person name="Kiss B."/>
            <person name="Balint B."/>
            <person name="Kues U."/>
            <person name="Barry K."/>
            <person name="Hegedus J.C."/>
            <person name="Henrissat B."/>
            <person name="Johnson J."/>
            <person name="Lipzen A."/>
            <person name="Ohm R."/>
            <person name="Nagy I."/>
            <person name="Pangilinan J."/>
            <person name="Yan J."/>
            <person name="Xiong Y."/>
            <person name="Grigoriev I.V."/>
            <person name="Hibbett D.S."/>
            <person name="Nagy L.G."/>
        </authorList>
    </citation>
    <scope>NUCLEOTIDE SEQUENCE [LARGE SCALE GENOMIC DNA]</scope>
    <source>
        <strain evidence="16 17">SZMC22713</strain>
    </source>
</reference>
<sequence length="529" mass="59451">MDHTNHTGTSTFPHIPTDIAWIGTFLHAFSGLGDLLKLVVFGSALAFIRQVVSAVVDYILDLFVLRATFDEREDPYDWLMLWLSKQPSWCTARNVRISTRRYGYSGISNLVPGEESHPSDPRKTVAYLPAHSETQYIRFKRAWIKILRTETMTDMENRFPLQQLQICMFSRGHDTLNDLLLEAKRTYKAEVDDRICLFVANSHNDWCLTGCRPKRSLSSIVLDKGVKENLLADARDFMASEKWYAERGIPWRRGYLLHGCPGSGKTSLIHALAGELNLPIYVISLAKRGLDDSNLNELISRLPSRSLALMEDIDAAFYRGLTREPPQPEQNTFGPPPPPDAPPPASPQGVTLSGLLGAIDGVIAQEGRILFATTNKYSALDPALTRPGRLDMHIEFELAGRWQAEELFKCFFPPTTDDESEADGDILEPLINFDKKGSIIERAASLDGQQRLAVAFADNRELCPSMTAGEVSRLAKEFADRIPEREFSMAAVQGLLMRYKTRPHLAIEEAAGWVMREREQQAETEKKLG</sequence>
<keyword evidence="5" id="KW-0999">Mitochondrion inner membrane</keyword>
<gene>
    <name evidence="16" type="ORF">BD410DRAFT_777224</name>
</gene>
<dbReference type="Pfam" id="PF00004">
    <property type="entry name" value="AAA"/>
    <property type="match status" value="2"/>
</dbReference>
<dbReference type="OrthoDB" id="10251412at2759"/>
<dbReference type="EMBL" id="ML170244">
    <property type="protein sequence ID" value="TDL16391.1"/>
    <property type="molecule type" value="Genomic_DNA"/>
</dbReference>
<keyword evidence="8" id="KW-1133">Transmembrane helix</keyword>
<evidence type="ECO:0000256" key="13">
    <source>
        <dbReference type="SAM" id="MobiDB-lite"/>
    </source>
</evidence>
<name>A0A4Y7PN26_9AGAM</name>
<dbReference type="Proteomes" id="UP000294933">
    <property type="component" value="Unassembled WGS sequence"/>
</dbReference>
<evidence type="ECO:0000256" key="4">
    <source>
        <dbReference type="ARBA" id="ARBA00022741"/>
    </source>
</evidence>
<comment type="catalytic activity">
    <reaction evidence="11">
        <text>ATP + H2O = ADP + phosphate + H(+)</text>
        <dbReference type="Rhea" id="RHEA:13065"/>
        <dbReference type="ChEBI" id="CHEBI:15377"/>
        <dbReference type="ChEBI" id="CHEBI:15378"/>
        <dbReference type="ChEBI" id="CHEBI:30616"/>
        <dbReference type="ChEBI" id="CHEBI:43474"/>
        <dbReference type="ChEBI" id="CHEBI:456216"/>
    </reaction>
    <physiologicalReaction direction="left-to-right" evidence="11">
        <dbReference type="Rhea" id="RHEA:13066"/>
    </physiologicalReaction>
</comment>
<keyword evidence="9" id="KW-0496">Mitochondrion</keyword>
<dbReference type="VEuPathDB" id="FungiDB:BD410DRAFT_777224"/>
<evidence type="ECO:0000256" key="2">
    <source>
        <dbReference type="ARBA" id="ARBA00007448"/>
    </source>
</evidence>
<dbReference type="Gene3D" id="3.40.50.300">
    <property type="entry name" value="P-loop containing nucleotide triphosphate hydrolases"/>
    <property type="match status" value="1"/>
</dbReference>
<dbReference type="InterPro" id="IPR014851">
    <property type="entry name" value="BCS1_N"/>
</dbReference>
<evidence type="ECO:0000256" key="1">
    <source>
        <dbReference type="ARBA" id="ARBA00004434"/>
    </source>
</evidence>
<keyword evidence="6 16" id="KW-0378">Hydrolase</keyword>
<evidence type="ECO:0000256" key="12">
    <source>
        <dbReference type="RuleBase" id="RU003651"/>
    </source>
</evidence>
<dbReference type="InterPro" id="IPR027417">
    <property type="entry name" value="P-loop_NTPase"/>
</dbReference>
<dbReference type="InterPro" id="IPR050747">
    <property type="entry name" value="Mitochondrial_chaperone_BCS1"/>
</dbReference>
<dbReference type="GO" id="GO:0016887">
    <property type="term" value="F:ATP hydrolysis activity"/>
    <property type="evidence" value="ECO:0007669"/>
    <property type="project" value="InterPro"/>
</dbReference>
<keyword evidence="3" id="KW-0812">Transmembrane</keyword>
<dbReference type="AlphaFoldDB" id="A0A4Y7PN26"/>
<organism evidence="16 17">
    <name type="scientific">Rickenella mellea</name>
    <dbReference type="NCBI Taxonomy" id="50990"/>
    <lineage>
        <taxon>Eukaryota</taxon>
        <taxon>Fungi</taxon>
        <taxon>Dikarya</taxon>
        <taxon>Basidiomycota</taxon>
        <taxon>Agaricomycotina</taxon>
        <taxon>Agaricomycetes</taxon>
        <taxon>Hymenochaetales</taxon>
        <taxon>Rickenellaceae</taxon>
        <taxon>Rickenella</taxon>
    </lineage>
</organism>
<keyword evidence="10" id="KW-0472">Membrane</keyword>
<evidence type="ECO:0000259" key="14">
    <source>
        <dbReference type="SMART" id="SM00382"/>
    </source>
</evidence>
<evidence type="ECO:0000313" key="17">
    <source>
        <dbReference type="Proteomes" id="UP000294933"/>
    </source>
</evidence>
<evidence type="ECO:0000256" key="5">
    <source>
        <dbReference type="ARBA" id="ARBA00022792"/>
    </source>
</evidence>
<dbReference type="PANTHER" id="PTHR23070">
    <property type="entry name" value="BCS1 AAA-TYPE ATPASE"/>
    <property type="match status" value="1"/>
</dbReference>
<dbReference type="GO" id="GO:0005524">
    <property type="term" value="F:ATP binding"/>
    <property type="evidence" value="ECO:0007669"/>
    <property type="project" value="UniProtKB-KW"/>
</dbReference>
<dbReference type="InterPro" id="IPR003960">
    <property type="entry name" value="ATPase_AAA_CS"/>
</dbReference>
<feature type="region of interest" description="Disordered" evidence="13">
    <location>
        <begin position="322"/>
        <end position="350"/>
    </location>
</feature>
<comment type="similarity">
    <text evidence="2">Belongs to the AAA ATPase family. BCS1 subfamily.</text>
</comment>
<dbReference type="GO" id="GO:0005743">
    <property type="term" value="C:mitochondrial inner membrane"/>
    <property type="evidence" value="ECO:0007669"/>
    <property type="project" value="UniProtKB-SubCell"/>
</dbReference>
<evidence type="ECO:0000256" key="3">
    <source>
        <dbReference type="ARBA" id="ARBA00022692"/>
    </source>
</evidence>
<dbReference type="SMART" id="SM01024">
    <property type="entry name" value="BCS1_N"/>
    <property type="match status" value="1"/>
</dbReference>
<dbReference type="InterPro" id="IPR003959">
    <property type="entry name" value="ATPase_AAA_core"/>
</dbReference>
<accession>A0A4Y7PN26</accession>
<evidence type="ECO:0000256" key="8">
    <source>
        <dbReference type="ARBA" id="ARBA00022989"/>
    </source>
</evidence>
<dbReference type="PROSITE" id="PS00674">
    <property type="entry name" value="AAA"/>
    <property type="match status" value="1"/>
</dbReference>
<dbReference type="STRING" id="50990.A0A4Y7PN26"/>
<feature type="domain" description="AAA+ ATPase" evidence="14">
    <location>
        <begin position="251"/>
        <end position="400"/>
    </location>
</feature>
<evidence type="ECO:0000259" key="15">
    <source>
        <dbReference type="SMART" id="SM01024"/>
    </source>
</evidence>
<keyword evidence="7 12" id="KW-0067">ATP-binding</keyword>
<comment type="subcellular location">
    <subcellularLocation>
        <location evidence="1">Mitochondrion inner membrane</location>
        <topology evidence="1">Single-pass membrane protein</topology>
    </subcellularLocation>
</comment>
<evidence type="ECO:0000313" key="16">
    <source>
        <dbReference type="EMBL" id="TDL16391.1"/>
    </source>
</evidence>
<feature type="domain" description="BCS1 N-terminal" evidence="15">
    <location>
        <begin position="39"/>
        <end position="220"/>
    </location>
</feature>
<evidence type="ECO:0000256" key="10">
    <source>
        <dbReference type="ARBA" id="ARBA00023136"/>
    </source>
</evidence>
<dbReference type="InterPro" id="IPR003593">
    <property type="entry name" value="AAA+_ATPase"/>
</dbReference>
<keyword evidence="17" id="KW-1185">Reference proteome</keyword>
<keyword evidence="4 12" id="KW-0547">Nucleotide-binding</keyword>
<proteinExistence type="inferred from homology"/>